<reference evidence="1 2" key="1">
    <citation type="submission" date="2015-01" db="EMBL/GenBank/DDBJ databases">
        <title>Genome sequences of high lactate-tolerant strain Salinicoccus roseus W12 with industrial interest.</title>
        <authorList>
            <person name="Wang H."/>
            <person name="Yu B."/>
        </authorList>
    </citation>
    <scope>NUCLEOTIDE SEQUENCE [LARGE SCALE GENOMIC DNA]</scope>
    <source>
        <strain evidence="1 2">W12</strain>
    </source>
</reference>
<dbReference type="EMBL" id="JXII01000003">
    <property type="protein sequence ID" value="KIH71222.1"/>
    <property type="molecule type" value="Genomic_DNA"/>
</dbReference>
<name>A0A0C2E7E3_9STAP</name>
<evidence type="ECO:0000313" key="1">
    <source>
        <dbReference type="EMBL" id="KIH71222.1"/>
    </source>
</evidence>
<dbReference type="AlphaFoldDB" id="A0A0C2E7E3"/>
<accession>A0A0C2E7E3</accession>
<dbReference type="Proteomes" id="UP000031546">
    <property type="component" value="Unassembled WGS sequence"/>
</dbReference>
<comment type="caution">
    <text evidence="1">The sequence shown here is derived from an EMBL/GenBank/DDBJ whole genome shotgun (WGS) entry which is preliminary data.</text>
</comment>
<proteinExistence type="predicted"/>
<organism evidence="1 2">
    <name type="scientific">Salinicoccus roseus</name>
    <dbReference type="NCBI Taxonomy" id="45670"/>
    <lineage>
        <taxon>Bacteria</taxon>
        <taxon>Bacillati</taxon>
        <taxon>Bacillota</taxon>
        <taxon>Bacilli</taxon>
        <taxon>Bacillales</taxon>
        <taxon>Staphylococcaceae</taxon>
        <taxon>Salinicoccus</taxon>
    </lineage>
</organism>
<dbReference type="STRING" id="45670.SN16_04060"/>
<evidence type="ECO:0000313" key="2">
    <source>
        <dbReference type="Proteomes" id="UP000031546"/>
    </source>
</evidence>
<gene>
    <name evidence="1" type="ORF">SN16_04060</name>
</gene>
<protein>
    <submittedName>
        <fullName evidence="1">Uncharacterized protein</fullName>
    </submittedName>
</protein>
<sequence>MLNSKRNKNSKLENIHAANVAEDHIQSFANSSSAVYVSVNLLTKVRFLALKKQAGNRHKLKGGN</sequence>